<feature type="domain" description="SPOR" evidence="3">
    <location>
        <begin position="165"/>
        <end position="243"/>
    </location>
</feature>
<name>A0A847S5A3_9NEIS</name>
<dbReference type="GO" id="GO:0042834">
    <property type="term" value="F:peptidoglycan binding"/>
    <property type="evidence" value="ECO:0007669"/>
    <property type="project" value="InterPro"/>
</dbReference>
<keyword evidence="5" id="KW-1185">Reference proteome</keyword>
<accession>A0A847S5A3</accession>
<comment type="caution">
    <text evidence="4">The sequence shown here is derived from an EMBL/GenBank/DDBJ whole genome shotgun (WGS) entry which is preliminary data.</text>
</comment>
<gene>
    <name evidence="4" type="ORF">HF682_02170</name>
</gene>
<feature type="compositionally biased region" description="Low complexity" evidence="1">
    <location>
        <begin position="84"/>
        <end position="113"/>
    </location>
</feature>
<dbReference type="InterPro" id="IPR007730">
    <property type="entry name" value="SPOR-like_dom"/>
</dbReference>
<keyword evidence="2" id="KW-1133">Transmembrane helix</keyword>
<feature type="transmembrane region" description="Helical" evidence="2">
    <location>
        <begin position="26"/>
        <end position="44"/>
    </location>
</feature>
<dbReference type="AlphaFoldDB" id="A0A847S5A3"/>
<evidence type="ECO:0000259" key="3">
    <source>
        <dbReference type="PROSITE" id="PS51724"/>
    </source>
</evidence>
<sequence length="244" mass="25632">MADKVSRIQSLSDEQQQLKRRARRRLVGALALVLLMVIFLPMVLDQKPRAVEQDIPIDIPEPDGSTPPLKPGTASAADTPQPPAVVTQPTETPASVSKPATATTKPEATTPKPTTKPEKPTEGAKPAADNTSKPTKPTATKPAEDDPLNALVSAREQQASTERPAAAAGKWSVQFAALNDASKAKALLKTLSGQGFKAYVVTIHTPNGEVSKVRAGPYGSKDEADQARQKAEAAGLQAIVVAGR</sequence>
<evidence type="ECO:0000256" key="2">
    <source>
        <dbReference type="SAM" id="Phobius"/>
    </source>
</evidence>
<organism evidence="4 5">
    <name type="scientific">Leeia aquatica</name>
    <dbReference type="NCBI Taxonomy" id="2725557"/>
    <lineage>
        <taxon>Bacteria</taxon>
        <taxon>Pseudomonadati</taxon>
        <taxon>Pseudomonadota</taxon>
        <taxon>Betaproteobacteria</taxon>
        <taxon>Neisseriales</taxon>
        <taxon>Leeiaceae</taxon>
        <taxon>Leeia</taxon>
    </lineage>
</organism>
<dbReference type="EMBL" id="JABAIM010000001">
    <property type="protein sequence ID" value="NLR73965.1"/>
    <property type="molecule type" value="Genomic_DNA"/>
</dbReference>
<dbReference type="GO" id="GO:0032506">
    <property type="term" value="P:cytokinetic process"/>
    <property type="evidence" value="ECO:0007669"/>
    <property type="project" value="TreeGrafter"/>
</dbReference>
<dbReference type="Gene3D" id="3.30.70.1070">
    <property type="entry name" value="Sporulation related repeat"/>
    <property type="match status" value="1"/>
</dbReference>
<evidence type="ECO:0000313" key="4">
    <source>
        <dbReference type="EMBL" id="NLR73965.1"/>
    </source>
</evidence>
<proteinExistence type="predicted"/>
<dbReference type="GO" id="GO:0030428">
    <property type="term" value="C:cell septum"/>
    <property type="evidence" value="ECO:0007669"/>
    <property type="project" value="TreeGrafter"/>
</dbReference>
<evidence type="ECO:0000256" key="1">
    <source>
        <dbReference type="SAM" id="MobiDB-lite"/>
    </source>
</evidence>
<feature type="compositionally biased region" description="Low complexity" evidence="1">
    <location>
        <begin position="123"/>
        <end position="141"/>
    </location>
</feature>
<feature type="region of interest" description="Disordered" evidence="1">
    <location>
        <begin position="209"/>
        <end position="229"/>
    </location>
</feature>
<dbReference type="InterPro" id="IPR036680">
    <property type="entry name" value="SPOR-like_sf"/>
</dbReference>
<protein>
    <recommendedName>
        <fullName evidence="3">SPOR domain-containing protein</fullName>
    </recommendedName>
</protein>
<feature type="compositionally biased region" description="Basic and acidic residues" evidence="1">
    <location>
        <begin position="220"/>
        <end position="229"/>
    </location>
</feature>
<dbReference type="Proteomes" id="UP000587991">
    <property type="component" value="Unassembled WGS sequence"/>
</dbReference>
<evidence type="ECO:0000313" key="5">
    <source>
        <dbReference type="Proteomes" id="UP000587991"/>
    </source>
</evidence>
<dbReference type="RefSeq" id="WP_168875613.1">
    <property type="nucleotide sequence ID" value="NZ_JABAIM010000001.1"/>
</dbReference>
<dbReference type="PANTHER" id="PTHR38687">
    <property type="entry name" value="CELL DIVISION PROTEIN DEDD-RELATED"/>
    <property type="match status" value="1"/>
</dbReference>
<dbReference type="PANTHER" id="PTHR38687:SF1">
    <property type="entry name" value="CELL DIVISION PROTEIN DEDD"/>
    <property type="match status" value="1"/>
</dbReference>
<dbReference type="GO" id="GO:0032153">
    <property type="term" value="C:cell division site"/>
    <property type="evidence" value="ECO:0007669"/>
    <property type="project" value="TreeGrafter"/>
</dbReference>
<dbReference type="SUPFAM" id="SSF110997">
    <property type="entry name" value="Sporulation related repeat"/>
    <property type="match status" value="1"/>
</dbReference>
<feature type="region of interest" description="Disordered" evidence="1">
    <location>
        <begin position="55"/>
        <end position="168"/>
    </location>
</feature>
<dbReference type="PROSITE" id="PS51724">
    <property type="entry name" value="SPOR"/>
    <property type="match status" value="1"/>
</dbReference>
<keyword evidence="2" id="KW-0472">Membrane</keyword>
<dbReference type="Pfam" id="PF05036">
    <property type="entry name" value="SPOR"/>
    <property type="match status" value="1"/>
</dbReference>
<reference evidence="4 5" key="1">
    <citation type="submission" date="2020-04" db="EMBL/GenBank/DDBJ databases">
        <title>Draft genome of Leeia sp. IMCC25680.</title>
        <authorList>
            <person name="Song J."/>
            <person name="Cho J.-C."/>
        </authorList>
    </citation>
    <scope>NUCLEOTIDE SEQUENCE [LARGE SCALE GENOMIC DNA]</scope>
    <source>
        <strain evidence="4 5">IMCC25680</strain>
    </source>
</reference>
<keyword evidence="2" id="KW-0812">Transmembrane</keyword>
<dbReference type="InterPro" id="IPR052521">
    <property type="entry name" value="Cell_div_SPOR-domain"/>
</dbReference>